<feature type="region of interest" description="Disordered" evidence="1">
    <location>
        <begin position="1"/>
        <end position="55"/>
    </location>
</feature>
<accession>A0AB34J8N8</accession>
<evidence type="ECO:0008006" key="4">
    <source>
        <dbReference type="Google" id="ProtNLM"/>
    </source>
</evidence>
<dbReference type="AlphaFoldDB" id="A0AB34J8N8"/>
<evidence type="ECO:0000313" key="3">
    <source>
        <dbReference type="Proteomes" id="UP001515480"/>
    </source>
</evidence>
<comment type="caution">
    <text evidence="2">The sequence shown here is derived from an EMBL/GenBank/DDBJ whole genome shotgun (WGS) entry which is preliminary data.</text>
</comment>
<feature type="compositionally biased region" description="Pro residues" evidence="1">
    <location>
        <begin position="1"/>
        <end position="13"/>
    </location>
</feature>
<organism evidence="2 3">
    <name type="scientific">Prymnesium parvum</name>
    <name type="common">Toxic golden alga</name>
    <dbReference type="NCBI Taxonomy" id="97485"/>
    <lineage>
        <taxon>Eukaryota</taxon>
        <taxon>Haptista</taxon>
        <taxon>Haptophyta</taxon>
        <taxon>Prymnesiophyceae</taxon>
        <taxon>Prymnesiales</taxon>
        <taxon>Prymnesiaceae</taxon>
        <taxon>Prymnesium</taxon>
    </lineage>
</organism>
<name>A0AB34J8N8_PRYPA</name>
<evidence type="ECO:0000256" key="1">
    <source>
        <dbReference type="SAM" id="MobiDB-lite"/>
    </source>
</evidence>
<evidence type="ECO:0000313" key="2">
    <source>
        <dbReference type="EMBL" id="KAL1515667.1"/>
    </source>
</evidence>
<reference evidence="2 3" key="1">
    <citation type="journal article" date="2024" name="Science">
        <title>Giant polyketide synthase enzymes in the biosynthesis of giant marine polyether toxins.</title>
        <authorList>
            <person name="Fallon T.R."/>
            <person name="Shende V.V."/>
            <person name="Wierzbicki I.H."/>
            <person name="Pendleton A.L."/>
            <person name="Watervoot N.F."/>
            <person name="Auber R.P."/>
            <person name="Gonzalez D.J."/>
            <person name="Wisecaver J.H."/>
            <person name="Moore B.S."/>
        </authorList>
    </citation>
    <scope>NUCLEOTIDE SEQUENCE [LARGE SCALE GENOMIC DNA]</scope>
    <source>
        <strain evidence="2 3">12B1</strain>
    </source>
</reference>
<keyword evidence="3" id="KW-1185">Reference proteome</keyword>
<dbReference type="EMBL" id="JBGBPQ010000011">
    <property type="protein sequence ID" value="KAL1515667.1"/>
    <property type="molecule type" value="Genomic_DNA"/>
</dbReference>
<dbReference type="Proteomes" id="UP001515480">
    <property type="component" value="Unassembled WGS sequence"/>
</dbReference>
<protein>
    <recommendedName>
        <fullName evidence="4">Chalcone isomerase domain-containing protein</fullName>
    </recommendedName>
</protein>
<sequence length="273" mass="29077">MEPEAWDPPAPPPDLRHFEGLSKFGNPLPEYNPATDPYREPDPVQDTRANAPSSTPLMTSWARVGVLCLVAAVLLQRRRTQAAGGGMVEGIDFPDEIKIHGIRQSFVGGGRVGLASVAALYIAPGSASARTLSPFAGSPPGELKQAGFFEVLAEVRMRQSLLLQWTAPMEREEVVDLFGRAAGPAHEALTSALRPLLGMEVPAGADLFLTCSSGELYLAFAGTPSAHVRNMAPVGATVRDVAACPALFTSFLSHELLQLGVAEGYAERFAVWT</sequence>
<gene>
    <name evidence="2" type="ORF">AB1Y20_002284</name>
</gene>
<proteinExistence type="predicted"/>